<protein>
    <submittedName>
        <fullName evidence="1">Uncharacterized protein</fullName>
    </submittedName>
</protein>
<comment type="caution">
    <text evidence="1">The sequence shown here is derived from an EMBL/GenBank/DDBJ whole genome shotgun (WGS) entry which is preliminary data.</text>
</comment>
<reference evidence="1 2" key="1">
    <citation type="submission" date="2021-08" db="EMBL/GenBank/DDBJ databases">
        <title>Draft Genome Sequence of Phanerochaete sordida strain YK-624.</title>
        <authorList>
            <person name="Mori T."/>
            <person name="Dohra H."/>
            <person name="Suzuki T."/>
            <person name="Kawagishi H."/>
            <person name="Hirai H."/>
        </authorList>
    </citation>
    <scope>NUCLEOTIDE SEQUENCE [LARGE SCALE GENOMIC DNA]</scope>
    <source>
        <strain evidence="1 2">YK-624</strain>
    </source>
</reference>
<proteinExistence type="predicted"/>
<organism evidence="1 2">
    <name type="scientific">Phanerochaete sordida</name>
    <dbReference type="NCBI Taxonomy" id="48140"/>
    <lineage>
        <taxon>Eukaryota</taxon>
        <taxon>Fungi</taxon>
        <taxon>Dikarya</taxon>
        <taxon>Basidiomycota</taxon>
        <taxon>Agaricomycotina</taxon>
        <taxon>Agaricomycetes</taxon>
        <taxon>Polyporales</taxon>
        <taxon>Phanerochaetaceae</taxon>
        <taxon>Phanerochaete</taxon>
    </lineage>
</organism>
<sequence>MSSAGEKIPPELIKRITLYCVEWDRHGEPADKRGIAACSLTCRYWAQFLTPLAFRRLVLRTATDIVRLLAFLADADARTPPLRACVKKIEFAQARATSKIPWCHQLVRLAQQLPNVNFQSDVRLTVTGGDGSDGPAQATDDTFLLPFRALPRTLPAACSKLDYVTLRDLHVESVRALTDCVKNLAARYLILDGVTFADEAMAAVRRRPARRWAELATIVVTRCFDESGVAQPYALSNLLFASQGCMYAGDEALELGEKCLSLALSCSAGEDARPWFSVNYDFGEYRDAELYHTYGFRAHCVEEGTEVRMELSVPEKVLLPPYVTVHIEFQRKHSAATISAVRWDHMERELLKLVETDKLWFYVHCATPDVARITLDLILEGKILATLCRDLKRVRMVVNDDSNLDVVVRLTSAKILSAPVSLAAGSITVTLDTKKRVEWLVRGAKRKAYLLDLAREAHEAATLVDRGDRRVAGPSSAIEK</sequence>
<evidence type="ECO:0000313" key="2">
    <source>
        <dbReference type="Proteomes" id="UP000703269"/>
    </source>
</evidence>
<evidence type="ECO:0000313" key="1">
    <source>
        <dbReference type="EMBL" id="GJE96177.1"/>
    </source>
</evidence>
<dbReference type="EMBL" id="BPQB01000056">
    <property type="protein sequence ID" value="GJE96177.1"/>
    <property type="molecule type" value="Genomic_DNA"/>
</dbReference>
<dbReference type="AlphaFoldDB" id="A0A9P3LJF8"/>
<keyword evidence="2" id="KW-1185">Reference proteome</keyword>
<dbReference type="Proteomes" id="UP000703269">
    <property type="component" value="Unassembled WGS sequence"/>
</dbReference>
<gene>
    <name evidence="1" type="ORF">PsYK624_123700</name>
</gene>
<dbReference type="OrthoDB" id="2804335at2759"/>
<accession>A0A9P3LJF8</accession>
<name>A0A9P3LJF8_9APHY</name>